<keyword evidence="2" id="KW-1185">Reference proteome</keyword>
<protein>
    <recommendedName>
        <fullName evidence="3">Lecithin:cholesterol acyltransferase</fullName>
    </recommendedName>
</protein>
<sequence length="482" mass="51769">MTTQRCRVDDLVVVVPGIMGSRLTDADGNELWGLSGKALLRGIRTFGKSVTRLALPSDLGDGHPGDGVRPAGPMPDLHALPGVGPLVDGYNGLLDWLERHFTLRRRLPGDDPRTPVNLVDFSYDWRLSCRYNAERLGERVEEELGRWRASAPGRAEARVVFVAHSMGGLVTRQYIEMGGGAEVARQVITLGTPYRGSLDALLYLVNGLRPGFGPLRLNLARFARSLPSLHQLTPDYACLEGGGTDADNLRYAREVTGLPGVDEALLKDAALFHAALHESRTGAAYGVEYLPVSGVLQPTPTTARPGDDGRLSPLLTIGGADEGGDGRVPRLSSAHLTGVRRPAYTPWEQHGSLQNNSAVRWALWGWLTPELPVHRGPEEYAAARPLGVRVPEVLAAGKAAEVEVSVPRDVPGHDELALALSVDDGPERSLRNRGDGRYTAPLTGLAPGAHRLRVGARHAPEASVTALTLVMGHEGEEGTEDE</sequence>
<dbReference type="InterPro" id="IPR003386">
    <property type="entry name" value="LACT/PDAT_acylTrfase"/>
</dbReference>
<reference evidence="2" key="1">
    <citation type="submission" date="2021-05" db="EMBL/GenBank/DDBJ databases">
        <title>Direct Submission.</title>
        <authorList>
            <person name="Li K."/>
            <person name="Gao J."/>
        </authorList>
    </citation>
    <scope>NUCLEOTIDE SEQUENCE [LARGE SCALE GENOMIC DNA]</scope>
    <source>
        <strain evidence="2">MG62</strain>
    </source>
</reference>
<name>A0ABX8FXZ8_9ACTN</name>
<gene>
    <name evidence="1" type="ORF">KJK29_28075</name>
</gene>
<dbReference type="Proteomes" id="UP000679629">
    <property type="component" value="Chromosome"/>
</dbReference>
<evidence type="ECO:0000313" key="1">
    <source>
        <dbReference type="EMBL" id="QWB26106.1"/>
    </source>
</evidence>
<dbReference type="Gene3D" id="3.40.50.1820">
    <property type="entry name" value="alpha/beta hydrolase"/>
    <property type="match status" value="1"/>
</dbReference>
<dbReference type="InterPro" id="IPR029058">
    <property type="entry name" value="AB_hydrolase_fold"/>
</dbReference>
<dbReference type="SUPFAM" id="SSF53474">
    <property type="entry name" value="alpha/beta-Hydrolases"/>
    <property type="match status" value="1"/>
</dbReference>
<proteinExistence type="predicted"/>
<dbReference type="EMBL" id="CP075896">
    <property type="protein sequence ID" value="QWB26106.1"/>
    <property type="molecule type" value="Genomic_DNA"/>
</dbReference>
<organism evidence="1 2">
    <name type="scientific">Streptomyces koelreuteriae</name>
    <dbReference type="NCBI Taxonomy" id="2838015"/>
    <lineage>
        <taxon>Bacteria</taxon>
        <taxon>Bacillati</taxon>
        <taxon>Actinomycetota</taxon>
        <taxon>Actinomycetes</taxon>
        <taxon>Kitasatosporales</taxon>
        <taxon>Streptomycetaceae</taxon>
        <taxon>Streptomyces</taxon>
    </lineage>
</organism>
<evidence type="ECO:0008006" key="3">
    <source>
        <dbReference type="Google" id="ProtNLM"/>
    </source>
</evidence>
<dbReference type="RefSeq" id="WP_215121960.1">
    <property type="nucleotide sequence ID" value="NZ_CP075896.1"/>
</dbReference>
<dbReference type="Pfam" id="PF02450">
    <property type="entry name" value="LCAT"/>
    <property type="match status" value="1"/>
</dbReference>
<accession>A0ABX8FXZ8</accession>
<evidence type="ECO:0000313" key="2">
    <source>
        <dbReference type="Proteomes" id="UP000679629"/>
    </source>
</evidence>